<evidence type="ECO:0000313" key="9">
    <source>
        <dbReference type="Proteomes" id="UP000197208"/>
    </source>
</evidence>
<comment type="caution">
    <text evidence="8">The sequence shown here is derived from an EMBL/GenBank/DDBJ whole genome shotgun (WGS) entry which is preliminary data.</text>
</comment>
<feature type="active site" description="Proton donor/acceptor" evidence="7">
    <location>
        <position position="185"/>
    </location>
</feature>
<dbReference type="OrthoDB" id="9801055at2"/>
<reference evidence="8 9" key="1">
    <citation type="submission" date="2017-05" db="EMBL/GenBank/DDBJ databases">
        <title>De novo genome assembly of Deniococcus indicus strain DR1.</title>
        <authorList>
            <person name="Chauhan D."/>
            <person name="Yennamalli R.M."/>
            <person name="Priyadarshini R."/>
        </authorList>
    </citation>
    <scope>NUCLEOTIDE SEQUENCE [LARGE SCALE GENOMIC DNA]</scope>
    <source>
        <strain evidence="8 9">DR1</strain>
    </source>
</reference>
<keyword evidence="9" id="KW-1185">Reference proteome</keyword>
<keyword evidence="4 7" id="KW-0573">Peptidoglycan synthesis</keyword>
<sequence length="294" mass="30277">MSDAPLGVFDSGVGGLSVLADLRRALPGEDLLYLADTAHVPYGARPDDEIRELTARAVSALHARGVKGVVVACNTASAFSLGDLRSRFDMPVIGLVPAVKPAVLATRSGVVGVLATPGTMRGTLLADVIREFADPAGVRVVRAVSTELVPLVEAGQADSARAREVLREVLTPVAQAGADGLVLGCTHYPFLAGSIRAEFGEAFTLLDSGPAVARHTRRVLTERGLLSGREAGGQERFLVTGDAARSAPVMAALLAAAGMPVDGMVAGGRVAGGVYTDGQINRAAPLPRIESIQT</sequence>
<comment type="pathway">
    <text evidence="7">Cell wall biogenesis; peptidoglycan biosynthesis.</text>
</comment>
<feature type="binding site" evidence="7">
    <location>
        <begin position="74"/>
        <end position="75"/>
    </location>
    <ligand>
        <name>substrate</name>
    </ligand>
</feature>
<comment type="function">
    <text evidence="7">Provides the (R)-glutamate required for cell wall biosynthesis.</text>
</comment>
<feature type="binding site" evidence="7">
    <location>
        <begin position="186"/>
        <end position="187"/>
    </location>
    <ligand>
        <name>substrate</name>
    </ligand>
</feature>
<dbReference type="GO" id="GO:0009252">
    <property type="term" value="P:peptidoglycan biosynthetic process"/>
    <property type="evidence" value="ECO:0007669"/>
    <property type="project" value="UniProtKB-UniRule"/>
</dbReference>
<evidence type="ECO:0000256" key="5">
    <source>
        <dbReference type="ARBA" id="ARBA00023235"/>
    </source>
</evidence>
<keyword evidence="3 7" id="KW-0133">Cell shape</keyword>
<dbReference type="InterPro" id="IPR018187">
    <property type="entry name" value="Asp/Glu_racemase_AS_1"/>
</dbReference>
<organism evidence="8 9">
    <name type="scientific">Deinococcus indicus</name>
    <dbReference type="NCBI Taxonomy" id="223556"/>
    <lineage>
        <taxon>Bacteria</taxon>
        <taxon>Thermotogati</taxon>
        <taxon>Deinococcota</taxon>
        <taxon>Deinococci</taxon>
        <taxon>Deinococcales</taxon>
        <taxon>Deinococcaceae</taxon>
        <taxon>Deinococcus</taxon>
    </lineage>
</organism>
<dbReference type="InterPro" id="IPR004391">
    <property type="entry name" value="Glu_race"/>
</dbReference>
<dbReference type="UniPathway" id="UPA00219"/>
<dbReference type="InterPro" id="IPR033134">
    <property type="entry name" value="Asp/Glu_racemase_AS_2"/>
</dbReference>
<dbReference type="EMBL" id="NHMK01000033">
    <property type="protein sequence ID" value="OWL93579.1"/>
    <property type="molecule type" value="Genomic_DNA"/>
</dbReference>
<evidence type="ECO:0000256" key="3">
    <source>
        <dbReference type="ARBA" id="ARBA00022960"/>
    </source>
</evidence>
<dbReference type="Gene3D" id="3.40.50.1860">
    <property type="match status" value="2"/>
</dbReference>
<proteinExistence type="inferred from homology"/>
<dbReference type="PROSITE" id="PS00923">
    <property type="entry name" value="ASP_GLU_RACEMASE_1"/>
    <property type="match status" value="1"/>
</dbReference>
<gene>
    <name evidence="7" type="primary">murI</name>
    <name evidence="8" type="ORF">CBQ26_19070</name>
</gene>
<name>A0A246BEE8_9DEIO</name>
<feature type="binding site" evidence="7">
    <location>
        <begin position="10"/>
        <end position="11"/>
    </location>
    <ligand>
        <name>substrate</name>
    </ligand>
</feature>
<keyword evidence="6 7" id="KW-0961">Cell wall biogenesis/degradation</keyword>
<evidence type="ECO:0000313" key="8">
    <source>
        <dbReference type="EMBL" id="OWL93579.1"/>
    </source>
</evidence>
<dbReference type="PANTHER" id="PTHR21198">
    <property type="entry name" value="GLUTAMATE RACEMASE"/>
    <property type="match status" value="1"/>
</dbReference>
<dbReference type="InterPro" id="IPR001920">
    <property type="entry name" value="Asp/Glu_race"/>
</dbReference>
<feature type="active site" description="Proton donor/acceptor" evidence="7">
    <location>
        <position position="73"/>
    </location>
</feature>
<comment type="similarity">
    <text evidence="7">Belongs to the aspartate/glutamate racemases family.</text>
</comment>
<dbReference type="Pfam" id="PF01177">
    <property type="entry name" value="Asp_Glu_race"/>
    <property type="match status" value="1"/>
</dbReference>
<dbReference type="GO" id="GO:0008360">
    <property type="term" value="P:regulation of cell shape"/>
    <property type="evidence" value="ECO:0007669"/>
    <property type="project" value="UniProtKB-KW"/>
</dbReference>
<evidence type="ECO:0000256" key="6">
    <source>
        <dbReference type="ARBA" id="ARBA00023316"/>
    </source>
</evidence>
<dbReference type="RefSeq" id="WP_088250197.1">
    <property type="nucleotide sequence ID" value="NZ_BNAM01000012.1"/>
</dbReference>
<accession>A0A246BEE8</accession>
<dbReference type="InterPro" id="IPR015942">
    <property type="entry name" value="Asp/Glu/hydantoin_racemase"/>
</dbReference>
<comment type="catalytic activity">
    <reaction evidence="1 7">
        <text>L-glutamate = D-glutamate</text>
        <dbReference type="Rhea" id="RHEA:12813"/>
        <dbReference type="ChEBI" id="CHEBI:29985"/>
        <dbReference type="ChEBI" id="CHEBI:29986"/>
        <dbReference type="EC" id="5.1.1.3"/>
    </reaction>
</comment>
<dbReference type="Proteomes" id="UP000197208">
    <property type="component" value="Unassembled WGS sequence"/>
</dbReference>
<keyword evidence="5 7" id="KW-0413">Isomerase</keyword>
<evidence type="ECO:0000256" key="4">
    <source>
        <dbReference type="ARBA" id="ARBA00022984"/>
    </source>
</evidence>
<dbReference type="EC" id="5.1.1.3" evidence="2 7"/>
<dbReference type="GO" id="GO:0008881">
    <property type="term" value="F:glutamate racemase activity"/>
    <property type="evidence" value="ECO:0007669"/>
    <property type="project" value="UniProtKB-UniRule"/>
</dbReference>
<evidence type="ECO:0000256" key="2">
    <source>
        <dbReference type="ARBA" id="ARBA00013090"/>
    </source>
</evidence>
<dbReference type="GO" id="GO:0071555">
    <property type="term" value="P:cell wall organization"/>
    <property type="evidence" value="ECO:0007669"/>
    <property type="project" value="UniProtKB-KW"/>
</dbReference>
<feature type="binding site" evidence="7">
    <location>
        <begin position="42"/>
        <end position="43"/>
    </location>
    <ligand>
        <name>substrate</name>
    </ligand>
</feature>
<dbReference type="AlphaFoldDB" id="A0A246BEE8"/>
<dbReference type="SUPFAM" id="SSF53681">
    <property type="entry name" value="Aspartate/glutamate racemase"/>
    <property type="match status" value="2"/>
</dbReference>
<dbReference type="NCBIfam" id="TIGR00067">
    <property type="entry name" value="glut_race"/>
    <property type="match status" value="1"/>
</dbReference>
<dbReference type="PROSITE" id="PS00924">
    <property type="entry name" value="ASP_GLU_RACEMASE_2"/>
    <property type="match status" value="1"/>
</dbReference>
<evidence type="ECO:0000256" key="1">
    <source>
        <dbReference type="ARBA" id="ARBA00001602"/>
    </source>
</evidence>
<dbReference type="PANTHER" id="PTHR21198:SF2">
    <property type="entry name" value="GLUTAMATE RACEMASE"/>
    <property type="match status" value="1"/>
</dbReference>
<evidence type="ECO:0000256" key="7">
    <source>
        <dbReference type="HAMAP-Rule" id="MF_00258"/>
    </source>
</evidence>
<dbReference type="HAMAP" id="MF_00258">
    <property type="entry name" value="Glu_racemase"/>
    <property type="match status" value="1"/>
</dbReference>
<protein>
    <recommendedName>
        <fullName evidence="2 7">Glutamate racemase</fullName>
        <ecNumber evidence="2 7">5.1.1.3</ecNumber>
    </recommendedName>
</protein>